<evidence type="ECO:0000313" key="13">
    <source>
        <dbReference type="EMBL" id="KAA0157154.1"/>
    </source>
</evidence>
<gene>
    <name evidence="13" type="ORF">FNF29_00506</name>
</gene>
<evidence type="ECO:0000256" key="2">
    <source>
        <dbReference type="ARBA" id="ARBA00004760"/>
    </source>
</evidence>
<dbReference type="PANTHER" id="PTHR13693">
    <property type="entry name" value="CLASS II AMINOTRANSFERASE/8-AMINO-7-OXONONANOATE SYNTHASE"/>
    <property type="match status" value="1"/>
</dbReference>
<dbReference type="InterPro" id="IPR004839">
    <property type="entry name" value="Aminotransferase_I/II_large"/>
</dbReference>
<dbReference type="GO" id="GO:0046512">
    <property type="term" value="P:sphingosine biosynthetic process"/>
    <property type="evidence" value="ECO:0007669"/>
    <property type="project" value="TreeGrafter"/>
</dbReference>
<comment type="pathway">
    <text evidence="2">Lipid metabolism; sphingolipid metabolism.</text>
</comment>
<keyword evidence="11" id="KW-0732">Signal</keyword>
<dbReference type="Gene3D" id="3.90.1150.10">
    <property type="entry name" value="Aspartate Aminotransferase, domain 1"/>
    <property type="match status" value="1"/>
</dbReference>
<name>A0A5A8CXA6_CAFRO</name>
<keyword evidence="10" id="KW-0012">Acyltransferase</keyword>
<dbReference type="OMA" id="LTKYGCG"/>
<comment type="similarity">
    <text evidence="4">Belongs to the class-II pyridoxal-phosphate-dependent aminotransferase family.</text>
</comment>
<dbReference type="GO" id="GO:0005783">
    <property type="term" value="C:endoplasmic reticulum"/>
    <property type="evidence" value="ECO:0007669"/>
    <property type="project" value="TreeGrafter"/>
</dbReference>
<evidence type="ECO:0000313" key="14">
    <source>
        <dbReference type="Proteomes" id="UP000323011"/>
    </source>
</evidence>
<comment type="pathway">
    <text evidence="3">Sphingolipid metabolism.</text>
</comment>
<evidence type="ECO:0000256" key="8">
    <source>
        <dbReference type="ARBA" id="ARBA00022919"/>
    </source>
</evidence>
<dbReference type="PANTHER" id="PTHR13693:SF2">
    <property type="entry name" value="SERINE PALMITOYLTRANSFERASE 1"/>
    <property type="match status" value="1"/>
</dbReference>
<feature type="chain" id="PRO_5022857024" description="serine C-palmitoyltransferase" evidence="11">
    <location>
        <begin position="22"/>
        <end position="619"/>
    </location>
</feature>
<dbReference type="InterPro" id="IPR015422">
    <property type="entry name" value="PyrdxlP-dep_Trfase_small"/>
</dbReference>
<dbReference type="InterPro" id="IPR015421">
    <property type="entry name" value="PyrdxlP-dep_Trfase_major"/>
</dbReference>
<dbReference type="SUPFAM" id="SSF53383">
    <property type="entry name" value="PLP-dependent transferases"/>
    <property type="match status" value="1"/>
</dbReference>
<feature type="domain" description="Aminotransferase class I/classII large" evidence="12">
    <location>
        <begin position="192"/>
        <end position="586"/>
    </location>
</feature>
<keyword evidence="9" id="KW-0443">Lipid metabolism</keyword>
<dbReference type="InterPro" id="IPR050087">
    <property type="entry name" value="AON_synthase_class-II"/>
</dbReference>
<keyword evidence="6" id="KW-0808">Transferase</keyword>
<dbReference type="GO" id="GO:0046513">
    <property type="term" value="P:ceramide biosynthetic process"/>
    <property type="evidence" value="ECO:0007669"/>
    <property type="project" value="TreeGrafter"/>
</dbReference>
<comment type="cofactor">
    <cofactor evidence="1">
        <name>pyridoxal 5'-phosphate</name>
        <dbReference type="ChEBI" id="CHEBI:597326"/>
    </cofactor>
</comment>
<comment type="caution">
    <text evidence="13">The sequence shown here is derived from an EMBL/GenBank/DDBJ whole genome shotgun (WGS) entry which is preliminary data.</text>
</comment>
<protein>
    <recommendedName>
        <fullName evidence="5">serine C-palmitoyltransferase</fullName>
        <ecNumber evidence="5">2.3.1.50</ecNumber>
    </recommendedName>
</protein>
<reference evidence="13 14" key="1">
    <citation type="submission" date="2019-07" db="EMBL/GenBank/DDBJ databases">
        <title>Genomes of Cafeteria roenbergensis.</title>
        <authorList>
            <person name="Fischer M.G."/>
            <person name="Hackl T."/>
            <person name="Roman M."/>
        </authorList>
    </citation>
    <scope>NUCLEOTIDE SEQUENCE [LARGE SCALE GENOMIC DNA]</scope>
    <source>
        <strain evidence="13 14">BVI</strain>
    </source>
</reference>
<evidence type="ECO:0000256" key="5">
    <source>
        <dbReference type="ARBA" id="ARBA00013220"/>
    </source>
</evidence>
<dbReference type="GO" id="GO:0030170">
    <property type="term" value="F:pyridoxal phosphate binding"/>
    <property type="evidence" value="ECO:0007669"/>
    <property type="project" value="InterPro"/>
</dbReference>
<dbReference type="EC" id="2.3.1.50" evidence="5"/>
<dbReference type="GO" id="GO:0016020">
    <property type="term" value="C:membrane"/>
    <property type="evidence" value="ECO:0007669"/>
    <property type="project" value="GOC"/>
</dbReference>
<evidence type="ECO:0000256" key="10">
    <source>
        <dbReference type="ARBA" id="ARBA00023315"/>
    </source>
</evidence>
<keyword evidence="14" id="KW-1185">Reference proteome</keyword>
<dbReference type="Proteomes" id="UP000323011">
    <property type="component" value="Unassembled WGS sequence"/>
</dbReference>
<sequence length="619" mass="66911">MALRIAAVLAVAASVAVLANGQSVPGAATKAPAASAAKSNNGDLLAGLLASLGDWVKPADDFVQTATEYGKLMSGTMTFLTSPSSVYSEIVGMPRRAEDAWAFAQRKPLEAATRAIIFGIIIATWFFTKPKDVIRASGLTAAQQEDLIEDWEPEPLVPRAPRGTYVARPATFVVREQRVKTVLVEGRDTELLNCASADFLNVAGDPETKRVAKAALDVYTVGSCGPRGFYGTTDAHLSLEAALADVIGCEETITYSDATATVASAIPAFAKRQDVVFLDDAVNHAVQTGCTLSRCKVVRFRHNDMADLERAVKGECGSKRAPPSRRYFIVVEGIYANRGDICPLPEILAIARRFRVRTIVDDSLAFGVLGKRGRGTAEHFGINPLDVDITVASMATSLGSVGGFCYGSDEVVDHQRISGAGYVFSASLPPFLCATAEAALRRFTADATVCSQLRDNARTLRSLLELSRGRLKVVSSFEESPVIHVRLSWHSDRSVNDAHRIEEARADSEDPESLTRWKYAPRRSRPALRRFQGVEDDDLDRVVAEAADRGVLVARSRYLVSDKLAPANSIRIHVSAALTNEDLQKIAVVMEEAVEAAFEARDPAAHAAPARADTLRKRR</sequence>
<dbReference type="Gene3D" id="3.40.640.10">
    <property type="entry name" value="Type I PLP-dependent aspartate aminotransferase-like (Major domain)"/>
    <property type="match status" value="1"/>
</dbReference>
<evidence type="ECO:0000256" key="6">
    <source>
        <dbReference type="ARBA" id="ARBA00022679"/>
    </source>
</evidence>
<evidence type="ECO:0000256" key="3">
    <source>
        <dbReference type="ARBA" id="ARBA00004991"/>
    </source>
</evidence>
<keyword evidence="8" id="KW-0746">Sphingolipid metabolism</keyword>
<keyword evidence="7" id="KW-0663">Pyridoxal phosphate</keyword>
<evidence type="ECO:0000256" key="9">
    <source>
        <dbReference type="ARBA" id="ARBA00023098"/>
    </source>
</evidence>
<dbReference type="GO" id="GO:0004758">
    <property type="term" value="F:serine C-palmitoyltransferase activity"/>
    <property type="evidence" value="ECO:0007669"/>
    <property type="project" value="TreeGrafter"/>
</dbReference>
<evidence type="ECO:0000256" key="4">
    <source>
        <dbReference type="ARBA" id="ARBA00008392"/>
    </source>
</evidence>
<dbReference type="EMBL" id="VLTN01000002">
    <property type="protein sequence ID" value="KAA0157154.1"/>
    <property type="molecule type" value="Genomic_DNA"/>
</dbReference>
<organism evidence="13 14">
    <name type="scientific">Cafeteria roenbergensis</name>
    <name type="common">Marine flagellate</name>
    <dbReference type="NCBI Taxonomy" id="33653"/>
    <lineage>
        <taxon>Eukaryota</taxon>
        <taxon>Sar</taxon>
        <taxon>Stramenopiles</taxon>
        <taxon>Bigyra</taxon>
        <taxon>Opalozoa</taxon>
        <taxon>Bicosoecida</taxon>
        <taxon>Cafeteriaceae</taxon>
        <taxon>Cafeteria</taxon>
    </lineage>
</organism>
<dbReference type="InterPro" id="IPR015424">
    <property type="entry name" value="PyrdxlP-dep_Trfase"/>
</dbReference>
<evidence type="ECO:0000256" key="1">
    <source>
        <dbReference type="ARBA" id="ARBA00001933"/>
    </source>
</evidence>
<feature type="signal peptide" evidence="11">
    <location>
        <begin position="1"/>
        <end position="21"/>
    </location>
</feature>
<dbReference type="AlphaFoldDB" id="A0A5A8CXA6"/>
<evidence type="ECO:0000256" key="11">
    <source>
        <dbReference type="SAM" id="SignalP"/>
    </source>
</evidence>
<evidence type="ECO:0000259" key="12">
    <source>
        <dbReference type="Pfam" id="PF00155"/>
    </source>
</evidence>
<dbReference type="Pfam" id="PF00155">
    <property type="entry name" value="Aminotran_1_2"/>
    <property type="match status" value="1"/>
</dbReference>
<evidence type="ECO:0000256" key="7">
    <source>
        <dbReference type="ARBA" id="ARBA00022898"/>
    </source>
</evidence>
<accession>A0A5A8CXA6</accession>
<proteinExistence type="inferred from homology"/>